<evidence type="ECO:0000313" key="2">
    <source>
        <dbReference type="Proteomes" id="UP000221999"/>
    </source>
</evidence>
<dbReference type="InterPro" id="IPR031856">
    <property type="entry name" value="YdaS_toxin-like"/>
</dbReference>
<dbReference type="GO" id="GO:0003677">
    <property type="term" value="F:DNA binding"/>
    <property type="evidence" value="ECO:0007669"/>
    <property type="project" value="InterPro"/>
</dbReference>
<proteinExistence type="predicted"/>
<gene>
    <name evidence="1" type="ORF">KPNN133_069</name>
</gene>
<keyword evidence="2" id="KW-1185">Reference proteome</keyword>
<organism evidence="1 2">
    <name type="scientific">Klebsiella phage YMC16/01/N133_KPN_BP</name>
    <dbReference type="NCBI Taxonomy" id="2026102"/>
    <lineage>
        <taxon>Viruses</taxon>
        <taxon>Duplodnaviria</taxon>
        <taxon>Heunggongvirae</taxon>
        <taxon>Uroviricota</taxon>
        <taxon>Caudoviricetes</taxon>
        <taxon>Casjensviridae</taxon>
        <taxon>Seodaemunguvirus</taxon>
        <taxon>Seodaemunguvirus YMC16-01N133</taxon>
    </lineage>
</organism>
<sequence length="82" mass="9140">MTIKPAGRYGDLGPLHDLLLQACPPDAKGKRSIMLLAKRLGVSYQNVYKWIEAGRVPPKRVKQIVELANGNILQSELLKFVI</sequence>
<dbReference type="Gene3D" id="1.10.260.40">
    <property type="entry name" value="lambda repressor-like DNA-binding domains"/>
    <property type="match status" value="1"/>
</dbReference>
<protein>
    <submittedName>
        <fullName evidence="1">Uncharacterized protein</fullName>
    </submittedName>
</protein>
<accession>A0A248XD05</accession>
<dbReference type="EMBL" id="MF476925">
    <property type="protein sequence ID" value="ASW27688.1"/>
    <property type="molecule type" value="Genomic_DNA"/>
</dbReference>
<dbReference type="SUPFAM" id="SSF47413">
    <property type="entry name" value="lambda repressor-like DNA-binding domains"/>
    <property type="match status" value="1"/>
</dbReference>
<dbReference type="Pfam" id="PF15943">
    <property type="entry name" value="YdaS_toxin"/>
    <property type="match status" value="1"/>
</dbReference>
<reference evidence="1 2" key="1">
    <citation type="submission" date="2017-07" db="EMBL/GenBank/DDBJ databases">
        <title>Complete Genome Sequence of the Klebsiella phage YMC16/01/N133_KPN_BP.</title>
        <authorList>
            <person name="Jeon J."/>
            <person name="Yong D."/>
            <person name="Lee K."/>
        </authorList>
    </citation>
    <scope>NUCLEOTIDE SEQUENCE [LARGE SCALE GENOMIC DNA]</scope>
</reference>
<dbReference type="InterPro" id="IPR010982">
    <property type="entry name" value="Lambda_DNA-bd_dom_sf"/>
</dbReference>
<dbReference type="Proteomes" id="UP000221999">
    <property type="component" value="Segment"/>
</dbReference>
<evidence type="ECO:0000313" key="1">
    <source>
        <dbReference type="EMBL" id="ASW27688.1"/>
    </source>
</evidence>
<name>A0A248XD05_9CAUD</name>